<dbReference type="Proteomes" id="UP000679848">
    <property type="component" value="Chromosome"/>
</dbReference>
<dbReference type="RefSeq" id="WP_187031767.1">
    <property type="nucleotide sequence ID" value="NZ_AP023420.1"/>
</dbReference>
<dbReference type="InterPro" id="IPR052554">
    <property type="entry name" value="2-oxoglutarate_synth_KorC"/>
</dbReference>
<organism evidence="3 4">
    <name type="scientific">Pusillibacter faecalis</name>
    <dbReference type="NCBI Taxonomy" id="2714358"/>
    <lineage>
        <taxon>Bacteria</taxon>
        <taxon>Bacillati</taxon>
        <taxon>Bacillota</taxon>
        <taxon>Clostridia</taxon>
        <taxon>Eubacteriales</taxon>
        <taxon>Oscillospiraceae</taxon>
        <taxon>Pusillibacter</taxon>
    </lineage>
</organism>
<proteinExistence type="predicted"/>
<protein>
    <submittedName>
        <fullName evidence="3">2-oxoglutarate ferredoxin oxidoreductase subunit gamma</fullName>
    </submittedName>
</protein>
<name>A0A810Q9Y6_9FIRM</name>
<accession>A0A810Q9Y6</accession>
<dbReference type="InterPro" id="IPR002869">
    <property type="entry name" value="Pyrv_flavodox_OxRed_cen"/>
</dbReference>
<dbReference type="Pfam" id="PF01558">
    <property type="entry name" value="POR"/>
    <property type="match status" value="1"/>
</dbReference>
<dbReference type="InterPro" id="IPR019752">
    <property type="entry name" value="Pyrv/ketoisovalerate_OxRed_cat"/>
</dbReference>
<dbReference type="KEGG" id="pfaa:MM59RIKEN_03860"/>
<evidence type="ECO:0000256" key="1">
    <source>
        <dbReference type="ARBA" id="ARBA00023002"/>
    </source>
</evidence>
<dbReference type="Gene3D" id="3.40.920.10">
    <property type="entry name" value="Pyruvate-ferredoxin oxidoreductase, PFOR, domain III"/>
    <property type="match status" value="1"/>
</dbReference>
<dbReference type="EMBL" id="AP023420">
    <property type="protein sequence ID" value="BCK83067.1"/>
    <property type="molecule type" value="Genomic_DNA"/>
</dbReference>
<reference evidence="3" key="1">
    <citation type="submission" date="2020-09" db="EMBL/GenBank/DDBJ databases">
        <title>New species isolated from human feces.</title>
        <authorList>
            <person name="Kitahara M."/>
            <person name="Shigeno Y."/>
            <person name="Shime M."/>
            <person name="Matsumoto Y."/>
            <person name="Nakamura S."/>
            <person name="Motooka D."/>
            <person name="Fukuoka S."/>
            <person name="Nishikawa H."/>
            <person name="Benno Y."/>
        </authorList>
    </citation>
    <scope>NUCLEOTIDE SEQUENCE</scope>
    <source>
        <strain evidence="3">MM59</strain>
    </source>
</reference>
<dbReference type="PANTHER" id="PTHR42730:SF1">
    <property type="entry name" value="2-OXOGLUTARATE SYNTHASE SUBUNIT KORC"/>
    <property type="match status" value="1"/>
</dbReference>
<dbReference type="SUPFAM" id="SSF53323">
    <property type="entry name" value="Pyruvate-ferredoxin oxidoreductase, PFOR, domain III"/>
    <property type="match status" value="1"/>
</dbReference>
<evidence type="ECO:0000313" key="4">
    <source>
        <dbReference type="Proteomes" id="UP000679848"/>
    </source>
</evidence>
<dbReference type="AlphaFoldDB" id="A0A810Q9Y6"/>
<dbReference type="GO" id="GO:0016903">
    <property type="term" value="F:oxidoreductase activity, acting on the aldehyde or oxo group of donors"/>
    <property type="evidence" value="ECO:0007669"/>
    <property type="project" value="InterPro"/>
</dbReference>
<dbReference type="PANTHER" id="PTHR42730">
    <property type="entry name" value="2-OXOGLUTARATE SYNTHASE SUBUNIT KORC"/>
    <property type="match status" value="1"/>
</dbReference>
<evidence type="ECO:0000313" key="3">
    <source>
        <dbReference type="EMBL" id="BCK83067.1"/>
    </source>
</evidence>
<feature type="domain" description="Pyruvate/ketoisovalerate oxidoreductase catalytic" evidence="2">
    <location>
        <begin position="12"/>
        <end position="176"/>
    </location>
</feature>
<gene>
    <name evidence="3" type="ORF">MM59RIKEN_03860</name>
</gene>
<sequence>MFRNKIIVAGSGGQGALRVGQMIAYAALNEDLEATWLPSYGAEMRGGTANCSVIITDGEIGYPMLSMADYCIIMNDASLEKFEKSVYPGGTLILDSSMVSRPVGRKDLRTFYVPADKIAEEEGNPRGANMVLLGAYVAAAGSVSLEAVYTNIDHSFTGSKAKYAESNKRLVKRGYDLIAAQPQE</sequence>
<keyword evidence="1" id="KW-0560">Oxidoreductase</keyword>
<keyword evidence="4" id="KW-1185">Reference proteome</keyword>
<evidence type="ECO:0000259" key="2">
    <source>
        <dbReference type="Pfam" id="PF01558"/>
    </source>
</evidence>